<evidence type="ECO:0000256" key="4">
    <source>
        <dbReference type="ARBA" id="ARBA00022679"/>
    </source>
</evidence>
<evidence type="ECO:0000256" key="1">
    <source>
        <dbReference type="ARBA" id="ARBA00004236"/>
    </source>
</evidence>
<evidence type="ECO:0000256" key="2">
    <source>
        <dbReference type="ARBA" id="ARBA00022475"/>
    </source>
</evidence>
<gene>
    <name evidence="7" type="ORF">JAO74_01725</name>
</gene>
<dbReference type="Proteomes" id="UP000640426">
    <property type="component" value="Unassembled WGS sequence"/>
</dbReference>
<keyword evidence="2" id="KW-1003">Cell membrane</keyword>
<dbReference type="RefSeq" id="WP_199034413.1">
    <property type="nucleotide sequence ID" value="NZ_JAELXS010000001.1"/>
</dbReference>
<keyword evidence="4" id="KW-0808">Transferase</keyword>
<dbReference type="PANTHER" id="PTHR43646">
    <property type="entry name" value="GLYCOSYLTRANSFERASE"/>
    <property type="match status" value="1"/>
</dbReference>
<keyword evidence="6" id="KW-1133">Transmembrane helix</keyword>
<evidence type="ECO:0000256" key="6">
    <source>
        <dbReference type="SAM" id="Phobius"/>
    </source>
</evidence>
<dbReference type="InterPro" id="IPR029044">
    <property type="entry name" value="Nucleotide-diphossugar_trans"/>
</dbReference>
<comment type="caution">
    <text evidence="7">The sequence shown here is derived from an EMBL/GenBank/DDBJ whole genome shotgun (WGS) entry which is preliminary data.</text>
</comment>
<comment type="subcellular location">
    <subcellularLocation>
        <location evidence="1">Cell membrane</location>
    </subcellularLocation>
</comment>
<evidence type="ECO:0000313" key="7">
    <source>
        <dbReference type="EMBL" id="MBJ6120503.1"/>
    </source>
</evidence>
<evidence type="ECO:0000313" key="8">
    <source>
        <dbReference type="Proteomes" id="UP000640426"/>
    </source>
</evidence>
<dbReference type="Gene3D" id="3.90.550.10">
    <property type="entry name" value="Spore Coat Polysaccharide Biosynthesis Protein SpsA, Chain A"/>
    <property type="match status" value="1"/>
</dbReference>
<organism evidence="7 8">
    <name type="scientific">Sphingomonas mollis</name>
    <dbReference type="NCBI Taxonomy" id="2795726"/>
    <lineage>
        <taxon>Bacteria</taxon>
        <taxon>Pseudomonadati</taxon>
        <taxon>Pseudomonadota</taxon>
        <taxon>Alphaproteobacteria</taxon>
        <taxon>Sphingomonadales</taxon>
        <taxon>Sphingomonadaceae</taxon>
        <taxon>Sphingomonas</taxon>
    </lineage>
</organism>
<feature type="transmembrane region" description="Helical" evidence="6">
    <location>
        <begin position="334"/>
        <end position="353"/>
    </location>
</feature>
<accession>A0ABS0XKD4</accession>
<feature type="transmembrane region" description="Helical" evidence="6">
    <location>
        <begin position="304"/>
        <end position="327"/>
    </location>
</feature>
<protein>
    <submittedName>
        <fullName evidence="7">Glycosyltransferase</fullName>
    </submittedName>
</protein>
<evidence type="ECO:0000256" key="5">
    <source>
        <dbReference type="ARBA" id="ARBA00023136"/>
    </source>
</evidence>
<reference evidence="8" key="1">
    <citation type="submission" date="2020-12" db="EMBL/GenBank/DDBJ databases">
        <title>Hymenobacter sp.</title>
        <authorList>
            <person name="Kim M.K."/>
        </authorList>
    </citation>
    <scope>NUCLEOTIDE SEQUENCE [LARGE SCALE GENOMIC DNA]</scope>
    <source>
        <strain evidence="8">BT553</strain>
    </source>
</reference>
<dbReference type="Pfam" id="PF13641">
    <property type="entry name" value="Glyco_tranf_2_3"/>
    <property type="match status" value="1"/>
</dbReference>
<keyword evidence="8" id="KW-1185">Reference proteome</keyword>
<dbReference type="CDD" id="cd06438">
    <property type="entry name" value="EpsO_like"/>
    <property type="match status" value="1"/>
</dbReference>
<name>A0ABS0XKD4_9SPHN</name>
<proteinExistence type="predicted"/>
<dbReference type="PANTHER" id="PTHR43646:SF2">
    <property type="entry name" value="GLYCOSYLTRANSFERASE 2-LIKE DOMAIN-CONTAINING PROTEIN"/>
    <property type="match status" value="1"/>
</dbReference>
<keyword evidence="5 6" id="KW-0472">Membrane</keyword>
<dbReference type="EMBL" id="JAELXS010000001">
    <property type="protein sequence ID" value="MBJ6120503.1"/>
    <property type="molecule type" value="Genomic_DNA"/>
</dbReference>
<keyword evidence="6" id="KW-0812">Transmembrane</keyword>
<keyword evidence="3" id="KW-0328">Glycosyltransferase</keyword>
<dbReference type="SUPFAM" id="SSF53448">
    <property type="entry name" value="Nucleotide-diphospho-sugar transferases"/>
    <property type="match status" value="1"/>
</dbReference>
<evidence type="ECO:0000256" key="3">
    <source>
        <dbReference type="ARBA" id="ARBA00022676"/>
    </source>
</evidence>
<sequence>MTVIDLLCLLVVAPLILATGVFLVEAWGGAIPRRDARGTLPPFDAASTVILVPAHDEELGIGKVLAAMRAGIPADMRILVVADNCSDQTAAVARAAGADVVERHDVDRRGKGFALDRGRQELAGDPPACVIVVDADTVPAAGALVRLAGAAIASGRPVQSAYTIAVTDADGSVARFSAAAFYIKNAVRQLGAARIGAPALLTGSGMAFPWAIFADLPLATGHVAEDLMLGVQSSLAGRPPSFDPLAIVLGSASSDRGTAVQRRRWESGFFQVAGDSAGALFRRAVTTRRPGLAWLGLHLLTPPLVPLLTLDIAATLLLVLAFVIAGVGGAAMGILMVMTVMAVTAVVVALMAHGQTALLRGWRDVPRYVVWKLGLSLAALVRRERTWIRTDRD</sequence>